<organism evidence="2 3">
    <name type="scientific">Streptomyces spiramenti</name>
    <dbReference type="NCBI Taxonomy" id="2720606"/>
    <lineage>
        <taxon>Bacteria</taxon>
        <taxon>Bacillati</taxon>
        <taxon>Actinomycetota</taxon>
        <taxon>Actinomycetes</taxon>
        <taxon>Kitasatosporales</taxon>
        <taxon>Streptomycetaceae</taxon>
        <taxon>Streptomyces</taxon>
    </lineage>
</organism>
<gene>
    <name evidence="2" type="ORF">HCJ92_12770</name>
</gene>
<dbReference type="InterPro" id="IPR036249">
    <property type="entry name" value="Thioredoxin-like_sf"/>
</dbReference>
<dbReference type="Pfam" id="PF00085">
    <property type="entry name" value="Thioredoxin"/>
    <property type="match status" value="1"/>
</dbReference>
<evidence type="ECO:0000259" key="1">
    <source>
        <dbReference type="PROSITE" id="PS51352"/>
    </source>
</evidence>
<evidence type="ECO:0000313" key="3">
    <source>
        <dbReference type="Proteomes" id="UP000746503"/>
    </source>
</evidence>
<dbReference type="RefSeq" id="WP_167933678.1">
    <property type="nucleotide sequence ID" value="NZ_JAAVJB010000090.1"/>
</dbReference>
<name>A0ABX1ASD1_9ACTN</name>
<proteinExistence type="predicted"/>
<evidence type="ECO:0000313" key="2">
    <source>
        <dbReference type="EMBL" id="NJP67145.1"/>
    </source>
</evidence>
<dbReference type="Gene3D" id="3.40.30.10">
    <property type="entry name" value="Glutaredoxin"/>
    <property type="match status" value="1"/>
</dbReference>
<dbReference type="InterPro" id="IPR013766">
    <property type="entry name" value="Thioredoxin_domain"/>
</dbReference>
<accession>A0ABX1ASD1</accession>
<protein>
    <submittedName>
        <fullName evidence="2">Thioredoxin family protein</fullName>
    </submittedName>
</protein>
<dbReference type="EMBL" id="JAAVJB010000090">
    <property type="protein sequence ID" value="NJP67145.1"/>
    <property type="molecule type" value="Genomic_DNA"/>
</dbReference>
<dbReference type="CDD" id="cd02947">
    <property type="entry name" value="TRX_family"/>
    <property type="match status" value="1"/>
</dbReference>
<sequence length="118" mass="12290">MGDRDDAAVEWLSALPRGLGRVATLVQFSSAFCAPCRATRRVLADVASMVPGVVHVEVDADERLSLTRAAAVRATPTTVVLDRDGREVVRAAGAPRRADVIAAVGAAAGRGGVDRPEE</sequence>
<reference evidence="2 3" key="1">
    <citation type="submission" date="2020-03" db="EMBL/GenBank/DDBJ databases">
        <title>Draft genome of Streptomyces sp. ventii, isolated from the Axial Seamount in the Pacific Ocean, and resequencing of the two type strains Streptomyces lonarensis strain NCL 716 and Streptomyces bohaiensis strain 11A07.</title>
        <authorList>
            <person name="Loughran R.M."/>
            <person name="Pfannmuller K.M."/>
            <person name="Wasson B.J."/>
            <person name="Deadmond M.C."/>
            <person name="Paddock B.E."/>
            <person name="Koyack M.J."/>
            <person name="Gallegos D.A."/>
            <person name="Mitchell E.A."/>
            <person name="Ushijima B."/>
            <person name="Saw J.H."/>
            <person name="Mcphail K.L."/>
            <person name="Videau P."/>
        </authorList>
    </citation>
    <scope>NUCLEOTIDE SEQUENCE [LARGE SCALE GENOMIC DNA]</scope>
    <source>
        <strain evidence="3">5675061</strain>
    </source>
</reference>
<keyword evidence="3" id="KW-1185">Reference proteome</keyword>
<dbReference type="Proteomes" id="UP000746503">
    <property type="component" value="Unassembled WGS sequence"/>
</dbReference>
<dbReference type="PROSITE" id="PS51352">
    <property type="entry name" value="THIOREDOXIN_2"/>
    <property type="match status" value="1"/>
</dbReference>
<comment type="caution">
    <text evidence="2">The sequence shown here is derived from an EMBL/GenBank/DDBJ whole genome shotgun (WGS) entry which is preliminary data.</text>
</comment>
<feature type="domain" description="Thioredoxin" evidence="1">
    <location>
        <begin position="1"/>
        <end position="109"/>
    </location>
</feature>
<dbReference type="SUPFAM" id="SSF52833">
    <property type="entry name" value="Thioredoxin-like"/>
    <property type="match status" value="1"/>
</dbReference>